<dbReference type="PANTHER" id="PTHR46375:SF4">
    <property type="entry name" value="KELCH-LIKE FAMILY, MEMBER 42"/>
    <property type="match status" value="1"/>
</dbReference>
<gene>
    <name evidence="3" type="primary">LOC103053561</name>
</gene>
<name>A0A9F2RAU8_PYTBI</name>
<keyword evidence="1" id="KW-0880">Kelch repeat</keyword>
<dbReference type="Gene3D" id="2.120.10.80">
    <property type="entry name" value="Kelch-type beta propeller"/>
    <property type="match status" value="1"/>
</dbReference>
<dbReference type="InterPro" id="IPR015915">
    <property type="entry name" value="Kelch-typ_b-propeller"/>
</dbReference>
<dbReference type="InterPro" id="IPR006652">
    <property type="entry name" value="Kelch_1"/>
</dbReference>
<keyword evidence="2" id="KW-1185">Reference proteome</keyword>
<dbReference type="PANTHER" id="PTHR46375">
    <property type="entry name" value="KELCH REPEAT AND BTB DOMAIN-CONTAINING PROTEIN 13-RELATED"/>
    <property type="match status" value="1"/>
</dbReference>
<dbReference type="RefSeq" id="XP_007440681.1">
    <property type="nucleotide sequence ID" value="XM_007440619.3"/>
</dbReference>
<sequence>PSNSPNVFFHRANFKLVAVSGKLYAVGGQSLSSVECYNPEQDWWSFVASLPAPLVEFSACECKEKIYVMGGYTTRGRNLNILEYCPISDKWTNFETCGVHLRKQQMLSVEETIYIVGGCHHNLDSKERPSQNEDRLTVQSYNVVTKQWLYLKENTSKSGLNLTCTLHNDGIYILSRDMTLSTSLEHQVFLKYNIFSDRWESLRNFTTFGQNMLVCSLYFPDLI</sequence>
<feature type="non-terminal residue" evidence="3">
    <location>
        <position position="1"/>
    </location>
</feature>
<evidence type="ECO:0000313" key="3">
    <source>
        <dbReference type="RefSeq" id="XP_007440681.1"/>
    </source>
</evidence>
<dbReference type="SMART" id="SM00612">
    <property type="entry name" value="Kelch"/>
    <property type="match status" value="3"/>
</dbReference>
<dbReference type="GeneID" id="103053561"/>
<protein>
    <submittedName>
        <fullName evidence="3">Kelch-like protein 42</fullName>
    </submittedName>
</protein>
<organism evidence="2 3">
    <name type="scientific">Python bivittatus</name>
    <name type="common">Burmese python</name>
    <name type="synonym">Python molurus bivittatus</name>
    <dbReference type="NCBI Taxonomy" id="176946"/>
    <lineage>
        <taxon>Eukaryota</taxon>
        <taxon>Metazoa</taxon>
        <taxon>Chordata</taxon>
        <taxon>Craniata</taxon>
        <taxon>Vertebrata</taxon>
        <taxon>Euteleostomi</taxon>
        <taxon>Lepidosauria</taxon>
        <taxon>Squamata</taxon>
        <taxon>Bifurcata</taxon>
        <taxon>Unidentata</taxon>
        <taxon>Episquamata</taxon>
        <taxon>Toxicofera</taxon>
        <taxon>Serpentes</taxon>
        <taxon>Henophidia</taxon>
        <taxon>Pythonidae</taxon>
        <taxon>Python</taxon>
    </lineage>
</organism>
<reference evidence="3" key="1">
    <citation type="submission" date="2025-08" db="UniProtKB">
        <authorList>
            <consortium name="RefSeq"/>
        </authorList>
    </citation>
    <scope>IDENTIFICATION</scope>
    <source>
        <tissue evidence="3">Liver</tissue>
    </source>
</reference>
<dbReference type="OMA" id="NALPFRC"/>
<dbReference type="AlphaFoldDB" id="A0A9F2RAU8"/>
<proteinExistence type="predicted"/>
<dbReference type="Proteomes" id="UP000695026">
    <property type="component" value="Unplaced"/>
</dbReference>
<evidence type="ECO:0000256" key="1">
    <source>
        <dbReference type="ARBA" id="ARBA00022441"/>
    </source>
</evidence>
<dbReference type="OrthoDB" id="45365at2759"/>
<accession>A0A9F2RAU8</accession>
<dbReference type="KEGG" id="pbi:103053561"/>
<evidence type="ECO:0000313" key="2">
    <source>
        <dbReference type="Proteomes" id="UP000695026"/>
    </source>
</evidence>
<dbReference type="SUPFAM" id="SSF117281">
    <property type="entry name" value="Kelch motif"/>
    <property type="match status" value="1"/>
</dbReference>
<dbReference type="InterPro" id="IPR052392">
    <property type="entry name" value="Kelch-BTB_domain-containing"/>
</dbReference>
<dbReference type="Pfam" id="PF01344">
    <property type="entry name" value="Kelch_1"/>
    <property type="match status" value="2"/>
</dbReference>